<evidence type="ECO:0000313" key="8">
    <source>
        <dbReference type="EMBL" id="JAR91183.1"/>
    </source>
</evidence>
<dbReference type="AlphaFoldDB" id="A0A147BK64"/>
<sequence>MTSNQFRVALLQLTLAGNKKENMWKATTAIKKAADSGAQMVCLPAGFACPNGSRNYLQSAETVPGETSEMLSHSARESNVYLVGGTMIEQDGGNMFKTCLVYGPDGSLVAKYRKLHLFDIEVPGKLTHRESDVITPGDKLAVFETPFCKVGLGICYDLRYPQLAQAYADLGCKLLVFPGAFNRTMGSLHWELLQRARAADNQVYVATVSSATNELMSYVAWGHSMLVDPQGKVVQSAGHDEAVVMGVVDLDHLCSVRKQEPLWKQRRDDIYRVQ</sequence>
<evidence type="ECO:0000256" key="1">
    <source>
        <dbReference type="ARBA" id="ARBA00010613"/>
    </source>
</evidence>
<evidence type="ECO:0000256" key="2">
    <source>
        <dbReference type="ARBA" id="ARBA00022801"/>
    </source>
</evidence>
<proteinExistence type="inferred from homology"/>
<dbReference type="GO" id="GO:0050152">
    <property type="term" value="F:omega-amidase activity"/>
    <property type="evidence" value="ECO:0007669"/>
    <property type="project" value="UniProtKB-EC"/>
</dbReference>
<dbReference type="GO" id="GO:0005739">
    <property type="term" value="C:mitochondrion"/>
    <property type="evidence" value="ECO:0007669"/>
    <property type="project" value="TreeGrafter"/>
</dbReference>
<dbReference type="InterPro" id="IPR036526">
    <property type="entry name" value="C-N_Hydrolase_sf"/>
</dbReference>
<comment type="catalytic activity">
    <reaction evidence="6">
        <text>2-oxosuccinamate + H2O = oxaloacetate + NH4(+)</text>
        <dbReference type="Rhea" id="RHEA:59412"/>
        <dbReference type="ChEBI" id="CHEBI:15377"/>
        <dbReference type="ChEBI" id="CHEBI:16452"/>
        <dbReference type="ChEBI" id="CHEBI:28938"/>
        <dbReference type="ChEBI" id="CHEBI:57735"/>
        <dbReference type="EC" id="3.5.1.3"/>
    </reaction>
    <physiologicalReaction direction="left-to-right" evidence="6">
        <dbReference type="Rhea" id="RHEA:59413"/>
    </physiologicalReaction>
</comment>
<dbReference type="PROSITE" id="PS50263">
    <property type="entry name" value="CN_HYDROLASE"/>
    <property type="match status" value="1"/>
</dbReference>
<keyword evidence="2 8" id="KW-0378">Hydrolase</keyword>
<evidence type="ECO:0000256" key="3">
    <source>
        <dbReference type="ARBA" id="ARBA00036637"/>
    </source>
</evidence>
<dbReference type="FunFam" id="3.60.110.10:FF:000002">
    <property type="entry name" value="Nitrilase family member 2"/>
    <property type="match status" value="1"/>
</dbReference>
<dbReference type="GO" id="GO:0006528">
    <property type="term" value="P:asparagine metabolic process"/>
    <property type="evidence" value="ECO:0007669"/>
    <property type="project" value="TreeGrafter"/>
</dbReference>
<accession>A0A147BK64</accession>
<protein>
    <recommendedName>
        <fullName evidence="4">omega-amidase</fullName>
        <ecNumber evidence="4">3.5.1.3</ecNumber>
    </recommendedName>
    <alternativeName>
        <fullName evidence="5">Nitrilase homolog 2</fullName>
    </alternativeName>
</protein>
<dbReference type="Gene3D" id="3.60.110.10">
    <property type="entry name" value="Carbon-nitrogen hydrolase"/>
    <property type="match status" value="1"/>
</dbReference>
<evidence type="ECO:0000256" key="4">
    <source>
        <dbReference type="ARBA" id="ARBA00039118"/>
    </source>
</evidence>
<dbReference type="CDD" id="cd07572">
    <property type="entry name" value="nit"/>
    <property type="match status" value="1"/>
</dbReference>
<comment type="similarity">
    <text evidence="1">Belongs to the carbon-nitrogen hydrolase superfamily. NIT1/NIT2 family.</text>
</comment>
<organism evidence="8">
    <name type="scientific">Ixodes ricinus</name>
    <name type="common">Common tick</name>
    <name type="synonym">Acarus ricinus</name>
    <dbReference type="NCBI Taxonomy" id="34613"/>
    <lineage>
        <taxon>Eukaryota</taxon>
        <taxon>Metazoa</taxon>
        <taxon>Ecdysozoa</taxon>
        <taxon>Arthropoda</taxon>
        <taxon>Chelicerata</taxon>
        <taxon>Arachnida</taxon>
        <taxon>Acari</taxon>
        <taxon>Parasitiformes</taxon>
        <taxon>Ixodida</taxon>
        <taxon>Ixodoidea</taxon>
        <taxon>Ixodidae</taxon>
        <taxon>Ixodinae</taxon>
        <taxon>Ixodes</taxon>
    </lineage>
</organism>
<feature type="domain" description="CN hydrolase" evidence="7">
    <location>
        <begin position="6"/>
        <end position="250"/>
    </location>
</feature>
<dbReference type="Pfam" id="PF00795">
    <property type="entry name" value="CN_hydrolase"/>
    <property type="match status" value="1"/>
</dbReference>
<dbReference type="PANTHER" id="PTHR23088:SF30">
    <property type="entry name" value="OMEGA-AMIDASE NIT2"/>
    <property type="match status" value="1"/>
</dbReference>
<dbReference type="GO" id="GO:0006541">
    <property type="term" value="P:glutamine metabolic process"/>
    <property type="evidence" value="ECO:0007669"/>
    <property type="project" value="TreeGrafter"/>
</dbReference>
<dbReference type="EC" id="3.5.1.3" evidence="4"/>
<name>A0A147BK64_IXORI</name>
<dbReference type="SUPFAM" id="SSF56317">
    <property type="entry name" value="Carbon-nitrogen hydrolase"/>
    <property type="match status" value="1"/>
</dbReference>
<evidence type="ECO:0000256" key="5">
    <source>
        <dbReference type="ARBA" id="ARBA00041576"/>
    </source>
</evidence>
<dbReference type="PANTHER" id="PTHR23088">
    <property type="entry name" value="NITRILASE-RELATED"/>
    <property type="match status" value="1"/>
</dbReference>
<dbReference type="InterPro" id="IPR003010">
    <property type="entry name" value="C-N_Hydrolase"/>
</dbReference>
<evidence type="ECO:0000256" key="6">
    <source>
        <dbReference type="ARBA" id="ARBA00048745"/>
    </source>
</evidence>
<dbReference type="GO" id="GO:0006107">
    <property type="term" value="P:oxaloacetate metabolic process"/>
    <property type="evidence" value="ECO:0007669"/>
    <property type="project" value="TreeGrafter"/>
</dbReference>
<comment type="catalytic activity">
    <reaction evidence="3">
        <text>2-oxoglutaramate + H2O = 2-oxoglutarate + NH4(+)</text>
        <dbReference type="Rhea" id="RHEA:32963"/>
        <dbReference type="ChEBI" id="CHEBI:15377"/>
        <dbReference type="ChEBI" id="CHEBI:16769"/>
        <dbReference type="ChEBI" id="CHEBI:16810"/>
        <dbReference type="ChEBI" id="CHEBI:28938"/>
        <dbReference type="EC" id="3.5.1.3"/>
    </reaction>
    <physiologicalReaction direction="left-to-right" evidence="3">
        <dbReference type="Rhea" id="RHEA:32964"/>
    </physiologicalReaction>
</comment>
<dbReference type="EMBL" id="GEGO01004221">
    <property type="protein sequence ID" value="JAR91183.1"/>
    <property type="molecule type" value="Transcribed_RNA"/>
</dbReference>
<dbReference type="InterPro" id="IPR045254">
    <property type="entry name" value="Nit1/2_C-N_Hydrolase"/>
</dbReference>
<reference evidence="8" key="1">
    <citation type="journal article" date="2018" name="PLoS Negl. Trop. Dis.">
        <title>Sialome diversity of ticks revealed by RNAseq of single tick salivary glands.</title>
        <authorList>
            <person name="Perner J."/>
            <person name="Kropackova S."/>
            <person name="Kopacek P."/>
            <person name="Ribeiro J.M."/>
        </authorList>
    </citation>
    <scope>NUCLEOTIDE SEQUENCE</scope>
    <source>
        <strain evidence="8">Siblings of single egg batch collected in Ceske Budejovice</strain>
        <tissue evidence="8">Salivary glands</tissue>
    </source>
</reference>
<evidence type="ECO:0000259" key="7">
    <source>
        <dbReference type="PROSITE" id="PS50263"/>
    </source>
</evidence>